<evidence type="ECO:0000313" key="3">
    <source>
        <dbReference type="Proteomes" id="UP001374535"/>
    </source>
</evidence>
<feature type="transmembrane region" description="Helical" evidence="1">
    <location>
        <begin position="20"/>
        <end position="39"/>
    </location>
</feature>
<accession>A0AAQ3SB30</accession>
<keyword evidence="1" id="KW-1133">Transmembrane helix</keyword>
<sequence length="150" mass="16742">MLQRKKNKTMCYVGKATKIFIFIVTVLIVMGLVLGLGILRRRHHTTANECFDGSCSRLPPPAISIPNFNSPTPLPIFNTSYPTNHSDYKSKHSSSFRHQPIFVVAVNAAIARPNGASGEFPSFLRHHTTSVSPLTSSLSKLRRNFLSFWV</sequence>
<protein>
    <submittedName>
        <fullName evidence="2">Uncharacterized protein</fullName>
    </submittedName>
</protein>
<gene>
    <name evidence="2" type="ORF">V8G54_001015</name>
</gene>
<name>A0AAQ3SB30_VIGMU</name>
<dbReference type="PANTHER" id="PTHR36036:SF1">
    <property type="entry name" value="PROLINE-RICH FAMILY PROTEIN"/>
    <property type="match status" value="1"/>
</dbReference>
<reference evidence="2 3" key="1">
    <citation type="journal article" date="2023" name="Life. Sci Alliance">
        <title>Evolutionary insights into 3D genome organization and epigenetic landscape of Vigna mungo.</title>
        <authorList>
            <person name="Junaid A."/>
            <person name="Singh B."/>
            <person name="Bhatia S."/>
        </authorList>
    </citation>
    <scope>NUCLEOTIDE SEQUENCE [LARGE SCALE GENOMIC DNA]</scope>
    <source>
        <strain evidence="2">Urdbean</strain>
    </source>
</reference>
<dbReference type="EMBL" id="CP144700">
    <property type="protein sequence ID" value="WVZ22471.1"/>
    <property type="molecule type" value="Genomic_DNA"/>
</dbReference>
<evidence type="ECO:0000256" key="1">
    <source>
        <dbReference type="SAM" id="Phobius"/>
    </source>
</evidence>
<evidence type="ECO:0000313" key="2">
    <source>
        <dbReference type="EMBL" id="WVZ22471.1"/>
    </source>
</evidence>
<dbReference type="PANTHER" id="PTHR36036">
    <property type="entry name" value="PROLINE-RICH FAMILY PROTEIN"/>
    <property type="match status" value="1"/>
</dbReference>
<organism evidence="2 3">
    <name type="scientific">Vigna mungo</name>
    <name type="common">Black gram</name>
    <name type="synonym">Phaseolus mungo</name>
    <dbReference type="NCBI Taxonomy" id="3915"/>
    <lineage>
        <taxon>Eukaryota</taxon>
        <taxon>Viridiplantae</taxon>
        <taxon>Streptophyta</taxon>
        <taxon>Embryophyta</taxon>
        <taxon>Tracheophyta</taxon>
        <taxon>Spermatophyta</taxon>
        <taxon>Magnoliopsida</taxon>
        <taxon>eudicotyledons</taxon>
        <taxon>Gunneridae</taxon>
        <taxon>Pentapetalae</taxon>
        <taxon>rosids</taxon>
        <taxon>fabids</taxon>
        <taxon>Fabales</taxon>
        <taxon>Fabaceae</taxon>
        <taxon>Papilionoideae</taxon>
        <taxon>50 kb inversion clade</taxon>
        <taxon>NPAAA clade</taxon>
        <taxon>indigoferoid/millettioid clade</taxon>
        <taxon>Phaseoleae</taxon>
        <taxon>Vigna</taxon>
    </lineage>
</organism>
<dbReference type="Proteomes" id="UP001374535">
    <property type="component" value="Chromosome 1"/>
</dbReference>
<dbReference type="InterPro" id="IPR040277">
    <property type="entry name" value="Os04g0629400-like"/>
</dbReference>
<proteinExistence type="predicted"/>
<keyword evidence="1" id="KW-0472">Membrane</keyword>
<dbReference type="AlphaFoldDB" id="A0AAQ3SB30"/>
<keyword evidence="3" id="KW-1185">Reference proteome</keyword>
<keyword evidence="1" id="KW-0812">Transmembrane</keyword>